<dbReference type="InterPro" id="IPR009922">
    <property type="entry name" value="DUF1457"/>
</dbReference>
<dbReference type="EMBL" id="CP123872">
    <property type="protein sequence ID" value="WND03967.1"/>
    <property type="molecule type" value="Genomic_DNA"/>
</dbReference>
<reference evidence="1" key="1">
    <citation type="submission" date="2023-04" db="EMBL/GenBank/DDBJ databases">
        <title>Complete genome sequence of Temperatibacter marinus.</title>
        <authorList>
            <person name="Rong J.-C."/>
            <person name="Yi M.-L."/>
            <person name="Zhao Q."/>
        </authorList>
    </citation>
    <scope>NUCLEOTIDE SEQUENCE</scope>
    <source>
        <strain evidence="1">NBRC 110045</strain>
    </source>
</reference>
<name>A0AA52HAU7_9PROT</name>
<evidence type="ECO:0000313" key="1">
    <source>
        <dbReference type="EMBL" id="WND03967.1"/>
    </source>
</evidence>
<dbReference type="AlphaFoldDB" id="A0AA52HAU7"/>
<evidence type="ECO:0000313" key="2">
    <source>
        <dbReference type="Proteomes" id="UP001268683"/>
    </source>
</evidence>
<dbReference type="Proteomes" id="UP001268683">
    <property type="component" value="Chromosome"/>
</dbReference>
<dbReference type="RefSeq" id="WP_310799832.1">
    <property type="nucleotide sequence ID" value="NZ_CP123872.1"/>
</dbReference>
<keyword evidence="2" id="KW-1185">Reference proteome</keyword>
<proteinExistence type="predicted"/>
<dbReference type="KEGG" id="tmk:QGN29_06215"/>
<gene>
    <name evidence="1" type="ORF">QGN29_06215</name>
</gene>
<dbReference type="Pfam" id="PF07310">
    <property type="entry name" value="PAS_5"/>
    <property type="match status" value="1"/>
</dbReference>
<sequence>MSLMNISLSHKPEIFDFSRKDLSKFEDGLELFDWWHKARESNPYPSRDQFSPFKFAACLPNIYILDVAPDIMDFTVRLVGTKVSENYGSDATGLNLKVIPNQEKVIERLSSIVKSGAPAVIFDHPLYWSELNYKKFDILHLPLGDSQEKPTMIMSVLQFKY</sequence>
<accession>A0AA52HAU7</accession>
<organism evidence="1 2">
    <name type="scientific">Temperatibacter marinus</name>
    <dbReference type="NCBI Taxonomy" id="1456591"/>
    <lineage>
        <taxon>Bacteria</taxon>
        <taxon>Pseudomonadati</taxon>
        <taxon>Pseudomonadota</taxon>
        <taxon>Alphaproteobacteria</taxon>
        <taxon>Kordiimonadales</taxon>
        <taxon>Temperatibacteraceae</taxon>
        <taxon>Temperatibacter</taxon>
    </lineage>
</organism>
<protein>
    <submittedName>
        <fullName evidence="1">PAS domain-containing protein</fullName>
    </submittedName>
</protein>